<keyword evidence="1" id="KW-0812">Transmembrane</keyword>
<keyword evidence="3" id="KW-1185">Reference proteome</keyword>
<dbReference type="EMBL" id="MNCJ02000330">
    <property type="protein sequence ID" value="KAF5766948.1"/>
    <property type="molecule type" value="Genomic_DNA"/>
</dbReference>
<organism evidence="2 3">
    <name type="scientific">Helianthus annuus</name>
    <name type="common">Common sunflower</name>
    <dbReference type="NCBI Taxonomy" id="4232"/>
    <lineage>
        <taxon>Eukaryota</taxon>
        <taxon>Viridiplantae</taxon>
        <taxon>Streptophyta</taxon>
        <taxon>Embryophyta</taxon>
        <taxon>Tracheophyta</taxon>
        <taxon>Spermatophyta</taxon>
        <taxon>Magnoliopsida</taxon>
        <taxon>eudicotyledons</taxon>
        <taxon>Gunneridae</taxon>
        <taxon>Pentapetalae</taxon>
        <taxon>asterids</taxon>
        <taxon>campanulids</taxon>
        <taxon>Asterales</taxon>
        <taxon>Asteraceae</taxon>
        <taxon>Asteroideae</taxon>
        <taxon>Heliantheae alliance</taxon>
        <taxon>Heliantheae</taxon>
        <taxon>Helianthus</taxon>
    </lineage>
</organism>
<dbReference type="Proteomes" id="UP000215914">
    <property type="component" value="Unassembled WGS sequence"/>
</dbReference>
<comment type="caution">
    <text evidence="2">The sequence shown here is derived from an EMBL/GenBank/DDBJ whole genome shotgun (WGS) entry which is preliminary data.</text>
</comment>
<reference evidence="2" key="2">
    <citation type="submission" date="2020-06" db="EMBL/GenBank/DDBJ databases">
        <title>Helianthus annuus Genome sequencing and assembly Release 2.</title>
        <authorList>
            <person name="Gouzy J."/>
            <person name="Langlade N."/>
            <person name="Munos S."/>
        </authorList>
    </citation>
    <scope>NUCLEOTIDE SEQUENCE</scope>
    <source>
        <tissue evidence="2">Leaves</tissue>
    </source>
</reference>
<name>A0A9K3H5L3_HELAN</name>
<dbReference type="AlphaFoldDB" id="A0A9K3H5L3"/>
<sequence length="106" mass="11688">MYVLILHMSVLCWKLLYSMLEVMVHLVGIKLTNVLLISFVIASILLHHGLSTAAVIVLCCFCSPFWASDKVPRFAFTFSSSNFGGSDASMTMSVISSMNSFACIDR</sequence>
<reference evidence="2" key="1">
    <citation type="journal article" date="2017" name="Nature">
        <title>The sunflower genome provides insights into oil metabolism, flowering and Asterid evolution.</title>
        <authorList>
            <person name="Badouin H."/>
            <person name="Gouzy J."/>
            <person name="Grassa C.J."/>
            <person name="Murat F."/>
            <person name="Staton S.E."/>
            <person name="Cottret L."/>
            <person name="Lelandais-Briere C."/>
            <person name="Owens G.L."/>
            <person name="Carrere S."/>
            <person name="Mayjonade B."/>
            <person name="Legrand L."/>
            <person name="Gill N."/>
            <person name="Kane N.C."/>
            <person name="Bowers J.E."/>
            <person name="Hubner S."/>
            <person name="Bellec A."/>
            <person name="Berard A."/>
            <person name="Berges H."/>
            <person name="Blanchet N."/>
            <person name="Boniface M.C."/>
            <person name="Brunel D."/>
            <person name="Catrice O."/>
            <person name="Chaidir N."/>
            <person name="Claudel C."/>
            <person name="Donnadieu C."/>
            <person name="Faraut T."/>
            <person name="Fievet G."/>
            <person name="Helmstetter N."/>
            <person name="King M."/>
            <person name="Knapp S.J."/>
            <person name="Lai Z."/>
            <person name="Le Paslier M.C."/>
            <person name="Lippi Y."/>
            <person name="Lorenzon L."/>
            <person name="Mandel J.R."/>
            <person name="Marage G."/>
            <person name="Marchand G."/>
            <person name="Marquand E."/>
            <person name="Bret-Mestries E."/>
            <person name="Morien E."/>
            <person name="Nambeesan S."/>
            <person name="Nguyen T."/>
            <person name="Pegot-Espagnet P."/>
            <person name="Pouilly N."/>
            <person name="Raftis F."/>
            <person name="Sallet E."/>
            <person name="Schiex T."/>
            <person name="Thomas J."/>
            <person name="Vandecasteele C."/>
            <person name="Vares D."/>
            <person name="Vear F."/>
            <person name="Vautrin S."/>
            <person name="Crespi M."/>
            <person name="Mangin B."/>
            <person name="Burke J.M."/>
            <person name="Salse J."/>
            <person name="Munos S."/>
            <person name="Vincourt P."/>
            <person name="Rieseberg L.H."/>
            <person name="Langlade N.B."/>
        </authorList>
    </citation>
    <scope>NUCLEOTIDE SEQUENCE</scope>
    <source>
        <tissue evidence="2">Leaves</tissue>
    </source>
</reference>
<keyword evidence="1" id="KW-1133">Transmembrane helix</keyword>
<accession>A0A9K3H5L3</accession>
<evidence type="ECO:0000256" key="1">
    <source>
        <dbReference type="SAM" id="Phobius"/>
    </source>
</evidence>
<feature type="transmembrane region" description="Helical" evidence="1">
    <location>
        <begin position="34"/>
        <end position="67"/>
    </location>
</feature>
<proteinExistence type="predicted"/>
<gene>
    <name evidence="2" type="ORF">HanXRQr2_Chr15g0721461</name>
</gene>
<keyword evidence="1" id="KW-0472">Membrane</keyword>
<dbReference type="Gramene" id="mRNA:HanXRQr2_Chr15g0721461">
    <property type="protein sequence ID" value="CDS:HanXRQr2_Chr15g0721461.1"/>
    <property type="gene ID" value="HanXRQr2_Chr15g0721461"/>
</dbReference>
<protein>
    <submittedName>
        <fullName evidence="2">Uncharacterized protein</fullName>
    </submittedName>
</protein>
<evidence type="ECO:0000313" key="2">
    <source>
        <dbReference type="EMBL" id="KAF5766948.1"/>
    </source>
</evidence>
<evidence type="ECO:0000313" key="3">
    <source>
        <dbReference type="Proteomes" id="UP000215914"/>
    </source>
</evidence>